<dbReference type="EMBL" id="VSSQ01001830">
    <property type="protein sequence ID" value="MPM11434.1"/>
    <property type="molecule type" value="Genomic_DNA"/>
</dbReference>
<proteinExistence type="predicted"/>
<dbReference type="SUPFAM" id="SSF52540">
    <property type="entry name" value="P-loop containing nucleoside triphosphate hydrolases"/>
    <property type="match status" value="1"/>
</dbReference>
<dbReference type="InterPro" id="IPR027417">
    <property type="entry name" value="P-loop_NTPase"/>
</dbReference>
<protein>
    <recommendedName>
        <fullName evidence="1">ORC1/DEAH AAA+ ATPase domain-containing protein</fullName>
    </recommendedName>
</protein>
<reference evidence="2" key="1">
    <citation type="submission" date="2019-08" db="EMBL/GenBank/DDBJ databases">
        <authorList>
            <person name="Kucharzyk K."/>
            <person name="Murdoch R.W."/>
            <person name="Higgins S."/>
            <person name="Loffler F."/>
        </authorList>
    </citation>
    <scope>NUCLEOTIDE SEQUENCE</scope>
</reference>
<dbReference type="InterPro" id="IPR052026">
    <property type="entry name" value="ExeA_AAA_ATPase_DNA-bind"/>
</dbReference>
<dbReference type="GO" id="GO:0003677">
    <property type="term" value="F:DNA binding"/>
    <property type="evidence" value="ECO:0007669"/>
    <property type="project" value="InterPro"/>
</dbReference>
<dbReference type="PANTHER" id="PTHR35894">
    <property type="entry name" value="GENERAL SECRETION PATHWAY PROTEIN A-RELATED"/>
    <property type="match status" value="1"/>
</dbReference>
<sequence length="243" mass="26912">MNFELFEKKSESPDFVMTKCASNVMMACTYAKTNGDIALIYGEAGLGKTAALKEFSKAREGVTYIELNTCDKSPKGVCERILETFGKPAWGVDRKLVNEIIHYLKASPTLIILDEAQHLNQRALETLRGINDVTKMGLVLCGNPTVYDQMHGKRQAHFAQLYSRIGLRRRATVPTKQEISSIFKKSPLDDDCCELLHKLSLADGGLRNAVKVYNLAVNLAAASNEALDLLFLQSAYEMVCGDL</sequence>
<dbReference type="Gene3D" id="1.10.1180.10">
    <property type="entry name" value="B transposition protein, C-terminal domain"/>
    <property type="match status" value="1"/>
</dbReference>
<comment type="caution">
    <text evidence="2">The sequence shown here is derived from an EMBL/GenBank/DDBJ whole genome shotgun (WGS) entry which is preliminary data.</text>
</comment>
<name>A0A644XB96_9ZZZZ</name>
<accession>A0A644XB96</accession>
<dbReference type="GO" id="GO:0016887">
    <property type="term" value="F:ATP hydrolysis activity"/>
    <property type="evidence" value="ECO:0007669"/>
    <property type="project" value="InterPro"/>
</dbReference>
<feature type="domain" description="ORC1/DEAH AAA+ ATPase" evidence="1">
    <location>
        <begin position="35"/>
        <end position="149"/>
    </location>
</feature>
<dbReference type="Pfam" id="PF13401">
    <property type="entry name" value="AAA_22"/>
    <property type="match status" value="1"/>
</dbReference>
<dbReference type="PANTHER" id="PTHR35894:SF5">
    <property type="entry name" value="MU-LIKE PROPHAGE FLUMU DNA TRANSPOSITION PROTEIN B"/>
    <property type="match status" value="1"/>
</dbReference>
<dbReference type="AlphaFoldDB" id="A0A644XB96"/>
<evidence type="ECO:0000313" key="2">
    <source>
        <dbReference type="EMBL" id="MPM11434.1"/>
    </source>
</evidence>
<evidence type="ECO:0000259" key="1">
    <source>
        <dbReference type="Pfam" id="PF13401"/>
    </source>
</evidence>
<dbReference type="Gene3D" id="3.40.50.300">
    <property type="entry name" value="P-loop containing nucleotide triphosphate hydrolases"/>
    <property type="match status" value="1"/>
</dbReference>
<gene>
    <name evidence="2" type="ORF">SDC9_57778</name>
</gene>
<dbReference type="GO" id="GO:0006313">
    <property type="term" value="P:DNA transposition"/>
    <property type="evidence" value="ECO:0007669"/>
    <property type="project" value="InterPro"/>
</dbReference>
<dbReference type="InterPro" id="IPR049945">
    <property type="entry name" value="AAA_22"/>
</dbReference>
<dbReference type="InterPro" id="IPR036733">
    <property type="entry name" value="B_transposit_C_sf"/>
</dbReference>
<organism evidence="2">
    <name type="scientific">bioreactor metagenome</name>
    <dbReference type="NCBI Taxonomy" id="1076179"/>
    <lineage>
        <taxon>unclassified sequences</taxon>
        <taxon>metagenomes</taxon>
        <taxon>ecological metagenomes</taxon>
    </lineage>
</organism>